<dbReference type="RefSeq" id="WP_165102583.1">
    <property type="nucleotide sequence ID" value="NZ_CP049056.1"/>
</dbReference>
<reference evidence="5 6" key="1">
    <citation type="submission" date="2020-02" db="EMBL/GenBank/DDBJ databases">
        <title>complete genome sequence of Rhodobacteraceae bacterium.</title>
        <authorList>
            <person name="Park J."/>
            <person name="Kim Y.-S."/>
            <person name="Kim K.-H."/>
        </authorList>
    </citation>
    <scope>NUCLEOTIDE SEQUENCE [LARGE SCALE GENOMIC DNA]</scope>
    <source>
        <strain evidence="5 6">RR4-56</strain>
    </source>
</reference>
<sequence length="551" mass="61009">MKRNDVQDDTLARLHPIARSSAESFRAGRLSRREFLSIATGVGVSAAGAYALGGLAPGLARAAEGRKGGVLRIEMEVQAMKDPRTYDWGSLANVTRQCCEYLVRWKRDFTFEGRLLESWEVSDDATTYTLNCRKGVMWSNGDEFGAEDLVFNIARWCEKDVPGNSMASRMGELVDPDTGKLREGALEIVDDHTVIAHLPTPDITLVAAMADYPALVVHRSYGGGASAEEICAVTTGPYELVAYETGVRAEVRRKKDHEWWAGEPYLDGIEWIDFGTDTTAMINALEAGEVDGSNDTPPSALEQLDAIGMLRSEIATGQTIVARMNVANPPYDDKRVRNALQLAVDNNIVLQLGLDGAGEPAENHHVGPVHTEYAPLPPISRNVERALALLEEAGHRDTEFELISIDTDWRRDTSDAIAAQLRDAGIKVKRTIIPGATFWNDWTKYPFSTTNWTGRPLGVQVLNLAYKSGGSWNETAFSDPEFDALLEKASATPDVEARRAIMAKLEARLQDAGIIIQPYWRKIYLSYREGVHGYEKHQSDEMHLEEVWLES</sequence>
<comment type="subcellular location">
    <subcellularLocation>
        <location evidence="1">Periplasm</location>
    </subcellularLocation>
</comment>
<dbReference type="PANTHER" id="PTHR30290:SF38">
    <property type="entry name" value="D,D-DIPEPTIDE-BINDING PERIPLASMIC PROTEIN DDPA-RELATED"/>
    <property type="match status" value="1"/>
</dbReference>
<keyword evidence="6" id="KW-1185">Reference proteome</keyword>
<dbReference type="CDD" id="cd08503">
    <property type="entry name" value="PBP2_NikA_DppA_OppA_like_17"/>
    <property type="match status" value="1"/>
</dbReference>
<dbReference type="InterPro" id="IPR039424">
    <property type="entry name" value="SBP_5"/>
</dbReference>
<dbReference type="PROSITE" id="PS51318">
    <property type="entry name" value="TAT"/>
    <property type="match status" value="1"/>
</dbReference>
<dbReference type="AlphaFoldDB" id="A0A7M3T684"/>
<dbReference type="SUPFAM" id="SSF53850">
    <property type="entry name" value="Periplasmic binding protein-like II"/>
    <property type="match status" value="1"/>
</dbReference>
<evidence type="ECO:0000256" key="2">
    <source>
        <dbReference type="ARBA" id="ARBA00005695"/>
    </source>
</evidence>
<dbReference type="Proteomes" id="UP000503336">
    <property type="component" value="Chromosome"/>
</dbReference>
<comment type="similarity">
    <text evidence="2">Belongs to the bacterial solute-binding protein 5 family.</text>
</comment>
<organism evidence="5 6">
    <name type="scientific">Pikeienuella piscinae</name>
    <dbReference type="NCBI Taxonomy" id="2748098"/>
    <lineage>
        <taxon>Bacteria</taxon>
        <taxon>Pseudomonadati</taxon>
        <taxon>Pseudomonadota</taxon>
        <taxon>Alphaproteobacteria</taxon>
        <taxon>Rhodobacterales</taxon>
        <taxon>Paracoccaceae</taxon>
        <taxon>Pikeienuella</taxon>
    </lineage>
</organism>
<name>A0A7M3T684_9RHOB</name>
<dbReference type="PIRSF" id="PIRSF002741">
    <property type="entry name" value="MppA"/>
    <property type="match status" value="1"/>
</dbReference>
<dbReference type="Gene3D" id="3.10.105.10">
    <property type="entry name" value="Dipeptide-binding Protein, Domain 3"/>
    <property type="match status" value="1"/>
</dbReference>
<dbReference type="EMBL" id="CP049056">
    <property type="protein sequence ID" value="QIE57515.1"/>
    <property type="molecule type" value="Genomic_DNA"/>
</dbReference>
<keyword evidence="3" id="KW-0732">Signal</keyword>
<dbReference type="GO" id="GO:1904680">
    <property type="term" value="F:peptide transmembrane transporter activity"/>
    <property type="evidence" value="ECO:0007669"/>
    <property type="project" value="TreeGrafter"/>
</dbReference>
<dbReference type="GO" id="GO:0030288">
    <property type="term" value="C:outer membrane-bounded periplasmic space"/>
    <property type="evidence" value="ECO:0007669"/>
    <property type="project" value="UniProtKB-ARBA"/>
</dbReference>
<dbReference type="GO" id="GO:0015833">
    <property type="term" value="P:peptide transport"/>
    <property type="evidence" value="ECO:0007669"/>
    <property type="project" value="TreeGrafter"/>
</dbReference>
<dbReference type="GO" id="GO:0043190">
    <property type="term" value="C:ATP-binding cassette (ABC) transporter complex"/>
    <property type="evidence" value="ECO:0007669"/>
    <property type="project" value="InterPro"/>
</dbReference>
<protein>
    <submittedName>
        <fullName evidence="5">ABC transporter substrate-binding protein</fullName>
    </submittedName>
</protein>
<dbReference type="KEGG" id="hdh:G5B40_19935"/>
<dbReference type="InterPro" id="IPR006311">
    <property type="entry name" value="TAT_signal"/>
</dbReference>
<evidence type="ECO:0000256" key="1">
    <source>
        <dbReference type="ARBA" id="ARBA00004418"/>
    </source>
</evidence>
<accession>A0A7M3T684</accession>
<evidence type="ECO:0000259" key="4">
    <source>
        <dbReference type="Pfam" id="PF00496"/>
    </source>
</evidence>
<dbReference type="Gene3D" id="3.90.76.10">
    <property type="entry name" value="Dipeptide-binding Protein, Domain 1"/>
    <property type="match status" value="1"/>
</dbReference>
<dbReference type="PANTHER" id="PTHR30290">
    <property type="entry name" value="PERIPLASMIC BINDING COMPONENT OF ABC TRANSPORTER"/>
    <property type="match status" value="1"/>
</dbReference>
<evidence type="ECO:0000256" key="3">
    <source>
        <dbReference type="ARBA" id="ARBA00022729"/>
    </source>
</evidence>
<evidence type="ECO:0000313" key="6">
    <source>
        <dbReference type="Proteomes" id="UP000503336"/>
    </source>
</evidence>
<gene>
    <name evidence="5" type="ORF">G5B40_19935</name>
</gene>
<feature type="domain" description="Solute-binding protein family 5" evidence="4">
    <location>
        <begin position="111"/>
        <end position="458"/>
    </location>
</feature>
<dbReference type="InterPro" id="IPR030678">
    <property type="entry name" value="Peptide/Ni-bd"/>
</dbReference>
<dbReference type="InterPro" id="IPR000914">
    <property type="entry name" value="SBP_5_dom"/>
</dbReference>
<proteinExistence type="inferred from homology"/>
<dbReference type="Pfam" id="PF00496">
    <property type="entry name" value="SBP_bac_5"/>
    <property type="match status" value="1"/>
</dbReference>
<dbReference type="Gene3D" id="3.40.190.10">
    <property type="entry name" value="Periplasmic binding protein-like II"/>
    <property type="match status" value="1"/>
</dbReference>
<evidence type="ECO:0000313" key="5">
    <source>
        <dbReference type="EMBL" id="QIE57515.1"/>
    </source>
</evidence>